<dbReference type="PROSITE" id="PS50262">
    <property type="entry name" value="G_PROTEIN_RECEP_F1_2"/>
    <property type="match status" value="1"/>
</dbReference>
<evidence type="ECO:0000256" key="2">
    <source>
        <dbReference type="ARBA" id="ARBA00022606"/>
    </source>
</evidence>
<dbReference type="PANTHER" id="PTHR26450">
    <property type="entry name" value="OLFACTORY RECEPTOR 56B1-RELATED"/>
    <property type="match status" value="1"/>
</dbReference>
<dbReference type="GeneTree" id="ENSGT01150000286905"/>
<dbReference type="InterPro" id="IPR000725">
    <property type="entry name" value="Olfact_rcpt"/>
</dbReference>
<feature type="transmembrane region" description="Helical" evidence="8">
    <location>
        <begin position="123"/>
        <end position="142"/>
    </location>
</feature>
<evidence type="ECO:0000256" key="8">
    <source>
        <dbReference type="SAM" id="Phobius"/>
    </source>
</evidence>
<dbReference type="Ensembl" id="ENSBTAT00000111077.1">
    <property type="protein sequence ID" value="ENSBTAP00000093327.1"/>
    <property type="gene ID" value="ENSBTAG00000069345.1"/>
</dbReference>
<keyword evidence="6 8" id="KW-0472">Membrane</keyword>
<evidence type="ECO:0000256" key="1">
    <source>
        <dbReference type="ARBA" id="ARBA00004141"/>
    </source>
</evidence>
<comment type="subcellular location">
    <subcellularLocation>
        <location evidence="1">Membrane</location>
        <topology evidence="1">Multi-pass membrane protein</topology>
    </subcellularLocation>
</comment>
<dbReference type="PANTHER" id="PTHR26450:SF124">
    <property type="entry name" value="OLFACTORY RECEPTOR"/>
    <property type="match status" value="1"/>
</dbReference>
<feature type="transmembrane region" description="Helical" evidence="8">
    <location>
        <begin position="221"/>
        <end position="244"/>
    </location>
</feature>
<evidence type="ECO:0000256" key="4">
    <source>
        <dbReference type="ARBA" id="ARBA00022725"/>
    </source>
</evidence>
<evidence type="ECO:0000256" key="5">
    <source>
        <dbReference type="ARBA" id="ARBA00022989"/>
    </source>
</evidence>
<dbReference type="AlphaFoldDB" id="A0AAA9T9L6"/>
<dbReference type="GO" id="GO:0007186">
    <property type="term" value="P:G protein-coupled receptor signaling pathway"/>
    <property type="evidence" value="ECO:0007669"/>
    <property type="project" value="InterPro"/>
</dbReference>
<evidence type="ECO:0000256" key="6">
    <source>
        <dbReference type="ARBA" id="ARBA00023136"/>
    </source>
</evidence>
<keyword evidence="5 8" id="KW-1133">Transmembrane helix</keyword>
<dbReference type="GO" id="GO:0016020">
    <property type="term" value="C:membrane"/>
    <property type="evidence" value="ECO:0007669"/>
    <property type="project" value="UniProtKB-SubCell"/>
</dbReference>
<dbReference type="Proteomes" id="UP000009136">
    <property type="component" value="Chromosome 15"/>
</dbReference>
<reference evidence="10" key="1">
    <citation type="submission" date="2018-03" db="EMBL/GenBank/DDBJ databases">
        <title>ARS-UCD1.2.</title>
        <authorList>
            <person name="Rosen B.D."/>
            <person name="Bickhart D.M."/>
            <person name="Koren S."/>
            <person name="Schnabel R.D."/>
            <person name="Hall R."/>
            <person name="Zimin A."/>
            <person name="Dreischer C."/>
            <person name="Schultheiss S."/>
            <person name="Schroeder S.G."/>
            <person name="Elsik C.G."/>
            <person name="Couldrey C."/>
            <person name="Liu G.E."/>
            <person name="Van Tassell C.P."/>
            <person name="Phillippy A.M."/>
            <person name="Smith T.P.L."/>
            <person name="Medrano J.F."/>
        </authorList>
    </citation>
    <scope>NUCLEOTIDE SEQUENCE [LARGE SCALE GENOMIC DNA]</scope>
    <source>
        <strain evidence="10">Hereford</strain>
    </source>
</reference>
<dbReference type="SUPFAM" id="SSF81321">
    <property type="entry name" value="Family A G protein-coupled receptor-like"/>
    <property type="match status" value="1"/>
</dbReference>
<dbReference type="GO" id="GO:0004984">
    <property type="term" value="F:olfactory receptor activity"/>
    <property type="evidence" value="ECO:0007669"/>
    <property type="project" value="InterPro"/>
</dbReference>
<keyword evidence="7" id="KW-0807">Transducer</keyword>
<evidence type="ECO:0000256" key="3">
    <source>
        <dbReference type="ARBA" id="ARBA00022692"/>
    </source>
</evidence>
<reference evidence="10" key="2">
    <citation type="submission" date="2025-08" db="UniProtKB">
        <authorList>
            <consortium name="Ensembl"/>
        </authorList>
    </citation>
    <scope>IDENTIFICATION</scope>
    <source>
        <strain evidence="10">Hereford</strain>
    </source>
</reference>
<feature type="transmembrane region" description="Helical" evidence="8">
    <location>
        <begin position="250"/>
        <end position="269"/>
    </location>
</feature>
<feature type="domain" description="G-protein coupled receptors family 1 profile" evidence="9">
    <location>
        <begin position="16"/>
        <end position="272"/>
    </location>
</feature>
<keyword evidence="2" id="KW-0716">Sensory transduction</keyword>
<organism evidence="10 11">
    <name type="scientific">Bos taurus</name>
    <name type="common">Bovine</name>
    <dbReference type="NCBI Taxonomy" id="9913"/>
    <lineage>
        <taxon>Eukaryota</taxon>
        <taxon>Metazoa</taxon>
        <taxon>Chordata</taxon>
        <taxon>Craniata</taxon>
        <taxon>Vertebrata</taxon>
        <taxon>Euteleostomi</taxon>
        <taxon>Mammalia</taxon>
        <taxon>Eutheria</taxon>
        <taxon>Laurasiatheria</taxon>
        <taxon>Artiodactyla</taxon>
        <taxon>Ruminantia</taxon>
        <taxon>Pecora</taxon>
        <taxon>Bovidae</taxon>
        <taxon>Bovinae</taxon>
        <taxon>Bos</taxon>
    </lineage>
</organism>
<evidence type="ECO:0000259" key="9">
    <source>
        <dbReference type="PROSITE" id="PS50262"/>
    </source>
</evidence>
<dbReference type="InterPro" id="IPR017452">
    <property type="entry name" value="GPCR_Rhodpsn_7TM"/>
</dbReference>
<dbReference type="Pfam" id="PF13853">
    <property type="entry name" value="7tm_4"/>
    <property type="match status" value="1"/>
</dbReference>
<dbReference type="PRINTS" id="PR00245">
    <property type="entry name" value="OLFACTORYR"/>
</dbReference>
<feature type="transmembrane region" description="Helical" evidence="8">
    <location>
        <begin position="178"/>
        <end position="209"/>
    </location>
</feature>
<evidence type="ECO:0000313" key="10">
    <source>
        <dbReference type="Ensembl" id="ENSBTAP00000093327.1"/>
    </source>
</evidence>
<evidence type="ECO:0000256" key="7">
    <source>
        <dbReference type="ARBA" id="ARBA00023224"/>
    </source>
</evidence>
<dbReference type="InterPro" id="IPR050402">
    <property type="entry name" value="OR51/52/56-like"/>
</dbReference>
<protein>
    <recommendedName>
        <fullName evidence="9">G-protein coupled receptors family 1 profile domain-containing protein</fullName>
    </recommendedName>
</protein>
<proteinExistence type="predicted"/>
<sequence length="290" mass="33482">WIGIPFSAMYIIALMENSLLFIIIKSEPCLHEPMHTFLFMLGATDTALSTSIVPEMLRIFWFHFQEVNLDACIAQTYFLHGLSLTQSGVLLDMAFDHFTAICNPLGCTSVLTNTKIIKIRLEILIKSFMLIIRSFIFIAPIIHLKCFRSCHSYIIFHSFCLHQDLLRLSCSNIRFNSFYALALVICTLLFDSILILESYILILHVLAILSPEEWFKSLQTCVSHICAVLFFYIPIISLTVVHHFGKHLSSVVHVLMGNICILFPSLMNFKIYSKTQQMRTRIQKWFSMKR</sequence>
<accession>A0AAA9T9L6</accession>
<name>A0AAA9T9L6_BOVIN</name>
<reference evidence="10" key="3">
    <citation type="submission" date="2025-09" db="UniProtKB">
        <authorList>
            <consortium name="Ensembl"/>
        </authorList>
    </citation>
    <scope>IDENTIFICATION</scope>
    <source>
        <strain evidence="10">Hereford</strain>
    </source>
</reference>
<dbReference type="Gene3D" id="1.20.1070.10">
    <property type="entry name" value="Rhodopsin 7-helix transmembrane proteins"/>
    <property type="match status" value="1"/>
</dbReference>
<keyword evidence="3 8" id="KW-0812">Transmembrane</keyword>
<keyword evidence="4" id="KW-0552">Olfaction</keyword>
<keyword evidence="11" id="KW-1185">Reference proteome</keyword>
<feature type="transmembrane region" description="Helical" evidence="8">
    <location>
        <begin position="6"/>
        <end position="24"/>
    </location>
</feature>
<evidence type="ECO:0000313" key="11">
    <source>
        <dbReference type="Proteomes" id="UP000009136"/>
    </source>
</evidence>